<dbReference type="InterPro" id="IPR004107">
    <property type="entry name" value="Integrase_SAM-like_N"/>
</dbReference>
<protein>
    <submittedName>
        <fullName evidence="12">Integrase</fullName>
    </submittedName>
</protein>
<keyword evidence="13" id="KW-1185">Reference proteome</keyword>
<dbReference type="InterPro" id="IPR002104">
    <property type="entry name" value="Integrase_catalytic"/>
</dbReference>
<gene>
    <name evidence="12" type="ORF">FG382_08095</name>
</gene>
<dbReference type="GO" id="GO:0005737">
    <property type="term" value="C:cytoplasm"/>
    <property type="evidence" value="ECO:0007669"/>
    <property type="project" value="UniProtKB-SubCell"/>
</dbReference>
<evidence type="ECO:0000313" key="12">
    <source>
        <dbReference type="EMBL" id="TQR14611.1"/>
    </source>
</evidence>
<comment type="caution">
    <text evidence="12">The sequence shown here is derived from an EMBL/GenBank/DDBJ whole genome shotgun (WGS) entry which is preliminary data.</text>
</comment>
<sequence length="283" mass="32604">MKELEDDMKDKINLFISSKRLEGLAEVTLIGYERELKLFADSVSKATVQIQTPDIRNYLASLKSVKNATVGKKLDVFRSFFGWMVKEEILLRDPTAKIKNPKKGKRLPKGLSVEELELAREVCETKRERAMLEVFYSTGCRLSELASMDIDRIDKQDMSTTVIGKGNKERKVYLTYTALYHLNSYLKSRNDDCEAVFVTKRRPHRRMGNKSIQDEVNKIEQRAQLKKKLTPHVLRHTLAQNMLDNGANLEEVQSILGHSNISTTQVYAHVSEERKQQAHKRYA</sequence>
<dbReference type="GO" id="GO:0003677">
    <property type="term" value="F:DNA binding"/>
    <property type="evidence" value="ECO:0007669"/>
    <property type="project" value="UniProtKB-UniRule"/>
</dbReference>
<dbReference type="GO" id="GO:0007059">
    <property type="term" value="P:chromosome segregation"/>
    <property type="evidence" value="ECO:0007669"/>
    <property type="project" value="UniProtKB-KW"/>
</dbReference>
<dbReference type="PANTHER" id="PTHR30349:SF77">
    <property type="entry name" value="TYROSINE RECOMBINASE XERC"/>
    <property type="match status" value="1"/>
</dbReference>
<proteinExistence type="predicted"/>
<dbReference type="Gene3D" id="1.10.150.130">
    <property type="match status" value="1"/>
</dbReference>
<dbReference type="InterPro" id="IPR050090">
    <property type="entry name" value="Tyrosine_recombinase_XerCD"/>
</dbReference>
<dbReference type="InterPro" id="IPR011010">
    <property type="entry name" value="DNA_brk_join_enz"/>
</dbReference>
<dbReference type="GO" id="GO:0051301">
    <property type="term" value="P:cell division"/>
    <property type="evidence" value="ECO:0007669"/>
    <property type="project" value="UniProtKB-KW"/>
</dbReference>
<keyword evidence="8" id="KW-0131">Cell cycle</keyword>
<evidence type="ECO:0000256" key="7">
    <source>
        <dbReference type="ARBA" id="ARBA00023172"/>
    </source>
</evidence>
<evidence type="ECO:0000256" key="1">
    <source>
        <dbReference type="ARBA" id="ARBA00004496"/>
    </source>
</evidence>
<dbReference type="GO" id="GO:0006310">
    <property type="term" value="P:DNA recombination"/>
    <property type="evidence" value="ECO:0007669"/>
    <property type="project" value="UniProtKB-KW"/>
</dbReference>
<keyword evidence="3" id="KW-0132">Cell division</keyword>
<dbReference type="Proteomes" id="UP000317316">
    <property type="component" value="Unassembled WGS sequence"/>
</dbReference>
<evidence type="ECO:0000313" key="13">
    <source>
        <dbReference type="Proteomes" id="UP000317316"/>
    </source>
</evidence>
<reference evidence="12 13" key="1">
    <citation type="submission" date="2019-05" db="EMBL/GenBank/DDBJ databases">
        <title>Psychrobacillus vulpis sp. nov., a new species isolated from feces of a red fox that inhabits in The Tablas de Daimiel Natural Park, Albacete, Spain.</title>
        <authorList>
            <person name="Rodriguez M."/>
            <person name="Reina J.C."/>
            <person name="Bejar V."/>
            <person name="Llamas I."/>
        </authorList>
    </citation>
    <scope>NUCLEOTIDE SEQUENCE [LARGE SCALE GENOMIC DNA]</scope>
    <source>
        <strain evidence="12 13">NEAU-3TGS17</strain>
    </source>
</reference>
<dbReference type="AlphaFoldDB" id="A0A544TAY1"/>
<feature type="domain" description="Core-binding (CB)" evidence="11">
    <location>
        <begin position="6"/>
        <end position="85"/>
    </location>
</feature>
<comment type="subcellular location">
    <subcellularLocation>
        <location evidence="1">Cytoplasm</location>
    </subcellularLocation>
</comment>
<organism evidence="12 13">
    <name type="scientific">Psychrobacillus lasiicapitis</name>
    <dbReference type="NCBI Taxonomy" id="1636719"/>
    <lineage>
        <taxon>Bacteria</taxon>
        <taxon>Bacillati</taxon>
        <taxon>Bacillota</taxon>
        <taxon>Bacilli</taxon>
        <taxon>Bacillales</taxon>
        <taxon>Bacillaceae</taxon>
        <taxon>Psychrobacillus</taxon>
    </lineage>
</organism>
<dbReference type="OrthoDB" id="9801717at2"/>
<keyword evidence="6 9" id="KW-0238">DNA-binding</keyword>
<keyword evidence="4" id="KW-0159">Chromosome partition</keyword>
<keyword evidence="7" id="KW-0233">DNA recombination</keyword>
<dbReference type="SUPFAM" id="SSF56349">
    <property type="entry name" value="DNA breaking-rejoining enzymes"/>
    <property type="match status" value="1"/>
</dbReference>
<evidence type="ECO:0000256" key="5">
    <source>
        <dbReference type="ARBA" id="ARBA00022908"/>
    </source>
</evidence>
<dbReference type="PROSITE" id="PS51900">
    <property type="entry name" value="CB"/>
    <property type="match status" value="1"/>
</dbReference>
<evidence type="ECO:0000256" key="4">
    <source>
        <dbReference type="ARBA" id="ARBA00022829"/>
    </source>
</evidence>
<dbReference type="InterPro" id="IPR010998">
    <property type="entry name" value="Integrase_recombinase_N"/>
</dbReference>
<dbReference type="Pfam" id="PF02899">
    <property type="entry name" value="Phage_int_SAM_1"/>
    <property type="match status" value="1"/>
</dbReference>
<feature type="domain" description="Tyr recombinase" evidence="10">
    <location>
        <begin position="106"/>
        <end position="280"/>
    </location>
</feature>
<accession>A0A544TAY1</accession>
<dbReference type="InterPro" id="IPR044068">
    <property type="entry name" value="CB"/>
</dbReference>
<dbReference type="Pfam" id="PF00589">
    <property type="entry name" value="Phage_integrase"/>
    <property type="match status" value="1"/>
</dbReference>
<dbReference type="PANTHER" id="PTHR30349">
    <property type="entry name" value="PHAGE INTEGRASE-RELATED"/>
    <property type="match status" value="1"/>
</dbReference>
<evidence type="ECO:0000256" key="3">
    <source>
        <dbReference type="ARBA" id="ARBA00022618"/>
    </source>
</evidence>
<dbReference type="PROSITE" id="PS51898">
    <property type="entry name" value="TYR_RECOMBINASE"/>
    <property type="match status" value="1"/>
</dbReference>
<dbReference type="EMBL" id="VDGH01000004">
    <property type="protein sequence ID" value="TQR14611.1"/>
    <property type="molecule type" value="Genomic_DNA"/>
</dbReference>
<name>A0A544TAY1_9BACI</name>
<dbReference type="InterPro" id="IPR013762">
    <property type="entry name" value="Integrase-like_cat_sf"/>
</dbReference>
<evidence type="ECO:0000256" key="9">
    <source>
        <dbReference type="PROSITE-ProRule" id="PRU01248"/>
    </source>
</evidence>
<evidence type="ECO:0000256" key="6">
    <source>
        <dbReference type="ARBA" id="ARBA00023125"/>
    </source>
</evidence>
<evidence type="ECO:0000259" key="11">
    <source>
        <dbReference type="PROSITE" id="PS51900"/>
    </source>
</evidence>
<keyword evidence="5" id="KW-0229">DNA integration</keyword>
<dbReference type="GO" id="GO:0015074">
    <property type="term" value="P:DNA integration"/>
    <property type="evidence" value="ECO:0007669"/>
    <property type="project" value="UniProtKB-KW"/>
</dbReference>
<dbReference type="Gene3D" id="1.10.443.10">
    <property type="entry name" value="Intergrase catalytic core"/>
    <property type="match status" value="1"/>
</dbReference>
<evidence type="ECO:0000259" key="10">
    <source>
        <dbReference type="PROSITE" id="PS51898"/>
    </source>
</evidence>
<keyword evidence="2" id="KW-0963">Cytoplasm</keyword>
<evidence type="ECO:0000256" key="2">
    <source>
        <dbReference type="ARBA" id="ARBA00022490"/>
    </source>
</evidence>
<evidence type="ECO:0000256" key="8">
    <source>
        <dbReference type="ARBA" id="ARBA00023306"/>
    </source>
</evidence>